<sequence length="83" mass="9196">MIALRSHAAGLGGDLRLRRASPDFSDKRDSFSAILEERDVIPEASSLCHPPTDLIRILTEASNSANTHGNGKWMKIKRNLVLR</sequence>
<protein>
    <submittedName>
        <fullName evidence="1">Uncharacterized protein</fullName>
    </submittedName>
</protein>
<keyword evidence="2" id="KW-1185">Reference proteome</keyword>
<proteinExistence type="predicted"/>
<name>A0AAV7RJD8_PLEWA</name>
<accession>A0AAV7RJD8</accession>
<gene>
    <name evidence="1" type="ORF">NDU88_004661</name>
</gene>
<dbReference type="AlphaFoldDB" id="A0AAV7RJD8"/>
<dbReference type="EMBL" id="JANPWB010000009">
    <property type="protein sequence ID" value="KAJ1151882.1"/>
    <property type="molecule type" value="Genomic_DNA"/>
</dbReference>
<evidence type="ECO:0000313" key="1">
    <source>
        <dbReference type="EMBL" id="KAJ1151882.1"/>
    </source>
</evidence>
<comment type="caution">
    <text evidence="1">The sequence shown here is derived from an EMBL/GenBank/DDBJ whole genome shotgun (WGS) entry which is preliminary data.</text>
</comment>
<evidence type="ECO:0000313" key="2">
    <source>
        <dbReference type="Proteomes" id="UP001066276"/>
    </source>
</evidence>
<dbReference type="Proteomes" id="UP001066276">
    <property type="component" value="Chromosome 5"/>
</dbReference>
<organism evidence="1 2">
    <name type="scientific">Pleurodeles waltl</name>
    <name type="common">Iberian ribbed newt</name>
    <dbReference type="NCBI Taxonomy" id="8319"/>
    <lineage>
        <taxon>Eukaryota</taxon>
        <taxon>Metazoa</taxon>
        <taxon>Chordata</taxon>
        <taxon>Craniata</taxon>
        <taxon>Vertebrata</taxon>
        <taxon>Euteleostomi</taxon>
        <taxon>Amphibia</taxon>
        <taxon>Batrachia</taxon>
        <taxon>Caudata</taxon>
        <taxon>Salamandroidea</taxon>
        <taxon>Salamandridae</taxon>
        <taxon>Pleurodelinae</taxon>
        <taxon>Pleurodeles</taxon>
    </lineage>
</organism>
<reference evidence="1" key="1">
    <citation type="journal article" date="2022" name="bioRxiv">
        <title>Sequencing and chromosome-scale assembly of the giantPleurodeles waltlgenome.</title>
        <authorList>
            <person name="Brown T."/>
            <person name="Elewa A."/>
            <person name="Iarovenko S."/>
            <person name="Subramanian E."/>
            <person name="Araus A.J."/>
            <person name="Petzold A."/>
            <person name="Susuki M."/>
            <person name="Suzuki K.-i.T."/>
            <person name="Hayashi T."/>
            <person name="Toyoda A."/>
            <person name="Oliveira C."/>
            <person name="Osipova E."/>
            <person name="Leigh N.D."/>
            <person name="Simon A."/>
            <person name="Yun M.H."/>
        </authorList>
    </citation>
    <scope>NUCLEOTIDE SEQUENCE</scope>
    <source>
        <strain evidence="1">20211129_DDA</strain>
        <tissue evidence="1">Liver</tissue>
    </source>
</reference>